<dbReference type="KEGG" id="glt:GlitD10_2078"/>
<dbReference type="AlphaFoldDB" id="A0A1J0AEQ3"/>
<feature type="domain" description="Ribosome maturation factor RimP C-terminal" evidence="5">
    <location>
        <begin position="88"/>
        <end position="139"/>
    </location>
</feature>
<dbReference type="STRING" id="1188229.GlitD10_2078"/>
<accession>A0A1J0AEQ3</accession>
<organism evidence="6 7">
    <name type="scientific">Gloeomargarita lithophora Alchichica-D10</name>
    <dbReference type="NCBI Taxonomy" id="1188229"/>
    <lineage>
        <taxon>Bacteria</taxon>
        <taxon>Bacillati</taxon>
        <taxon>Cyanobacteriota</taxon>
        <taxon>Cyanophyceae</taxon>
        <taxon>Gloeomargaritales</taxon>
        <taxon>Gloeomargaritaceae</taxon>
        <taxon>Gloeomargarita</taxon>
    </lineage>
</organism>
<dbReference type="Gene3D" id="2.30.30.180">
    <property type="entry name" value="Ribosome maturation factor RimP, C-terminal domain"/>
    <property type="match status" value="1"/>
</dbReference>
<comment type="similarity">
    <text evidence="3">Belongs to the RimP family.</text>
</comment>
<gene>
    <name evidence="3" type="primary">rimP</name>
    <name evidence="6" type="ORF">GlitD10_2078</name>
</gene>
<dbReference type="PANTHER" id="PTHR33867:SF1">
    <property type="entry name" value="RIBOSOME MATURATION FACTOR RIMP"/>
    <property type="match status" value="1"/>
</dbReference>
<keyword evidence="2 3" id="KW-0690">Ribosome biogenesis</keyword>
<dbReference type="Proteomes" id="UP000180235">
    <property type="component" value="Chromosome"/>
</dbReference>
<dbReference type="InterPro" id="IPR003728">
    <property type="entry name" value="Ribosome_maturation_RimP"/>
</dbReference>
<dbReference type="SUPFAM" id="SSF74942">
    <property type="entry name" value="YhbC-like, C-terminal domain"/>
    <property type="match status" value="1"/>
</dbReference>
<dbReference type="NCBIfam" id="NF000935">
    <property type="entry name" value="PRK00092.3-3"/>
    <property type="match status" value="1"/>
</dbReference>
<dbReference type="Pfam" id="PF02576">
    <property type="entry name" value="RimP_N"/>
    <property type="match status" value="1"/>
</dbReference>
<evidence type="ECO:0000259" key="4">
    <source>
        <dbReference type="Pfam" id="PF02576"/>
    </source>
</evidence>
<dbReference type="SUPFAM" id="SSF75420">
    <property type="entry name" value="YhbC-like, N-terminal domain"/>
    <property type="match status" value="1"/>
</dbReference>
<dbReference type="GO" id="GO:0006412">
    <property type="term" value="P:translation"/>
    <property type="evidence" value="ECO:0007669"/>
    <property type="project" value="TreeGrafter"/>
</dbReference>
<dbReference type="InterPro" id="IPR028989">
    <property type="entry name" value="RimP_N"/>
</dbReference>
<dbReference type="PANTHER" id="PTHR33867">
    <property type="entry name" value="RIBOSOME MATURATION FACTOR RIMP"/>
    <property type="match status" value="1"/>
</dbReference>
<feature type="domain" description="Ribosome maturation factor RimP N-terminal" evidence="4">
    <location>
        <begin position="13"/>
        <end position="84"/>
    </location>
</feature>
<dbReference type="OrthoDB" id="9805006at2"/>
<dbReference type="HAMAP" id="MF_01077">
    <property type="entry name" value="RimP"/>
    <property type="match status" value="1"/>
</dbReference>
<evidence type="ECO:0000256" key="1">
    <source>
        <dbReference type="ARBA" id="ARBA00022490"/>
    </source>
</evidence>
<dbReference type="GO" id="GO:0005829">
    <property type="term" value="C:cytosol"/>
    <property type="evidence" value="ECO:0007669"/>
    <property type="project" value="TreeGrafter"/>
</dbReference>
<dbReference type="InterPro" id="IPR028998">
    <property type="entry name" value="RimP_C"/>
</dbReference>
<sequence length="156" mass="17696">MTHPLVPQVLDLARPIGASLGLEVVGAAFLTDQVPPVLRIDIRHPQQDTGLADCERMTQALTPALDEVNWIPDAYVLEISSPGLGEELVTDRDFTTFHGFPVRVELHQPYRGRREWQGRLLRRDQEAVVLNRRGRTVRLLRSWVARVVLTTDDQDD</sequence>
<evidence type="ECO:0000256" key="3">
    <source>
        <dbReference type="HAMAP-Rule" id="MF_01077"/>
    </source>
</evidence>
<name>A0A1J0AEQ3_9CYAN</name>
<reference evidence="6 7" key="1">
    <citation type="submission" date="2016-10" db="EMBL/GenBank/DDBJ databases">
        <title>Description of Gloeomargarita lithophora gen. nov., sp. nov., a thylakoid-bearing basal-branching cyanobacterium with intracellular carbonates, and proposal for Gloeomargaritales ord. nov.</title>
        <authorList>
            <person name="Moreira D."/>
            <person name="Tavera R."/>
            <person name="Benzerara K."/>
            <person name="Skouri-Panet F."/>
            <person name="Couradeau E."/>
            <person name="Gerard E."/>
            <person name="Loussert C."/>
            <person name="Novelo E."/>
            <person name="Zivanovic Y."/>
            <person name="Lopez-Garcia P."/>
        </authorList>
    </citation>
    <scope>NUCLEOTIDE SEQUENCE [LARGE SCALE GENOMIC DNA]</scope>
    <source>
        <strain evidence="6 7">D10</strain>
    </source>
</reference>
<proteinExistence type="inferred from homology"/>
<comment type="subcellular location">
    <subcellularLocation>
        <location evidence="3">Cytoplasm</location>
    </subcellularLocation>
</comment>
<dbReference type="InterPro" id="IPR036847">
    <property type="entry name" value="RimP_C_sf"/>
</dbReference>
<dbReference type="EMBL" id="CP017675">
    <property type="protein sequence ID" value="APB34405.1"/>
    <property type="molecule type" value="Genomic_DNA"/>
</dbReference>
<dbReference type="InterPro" id="IPR035956">
    <property type="entry name" value="RimP_N_sf"/>
</dbReference>
<comment type="function">
    <text evidence="3">Required for maturation of 30S ribosomal subunits.</text>
</comment>
<keyword evidence="1 3" id="KW-0963">Cytoplasm</keyword>
<evidence type="ECO:0000259" key="5">
    <source>
        <dbReference type="Pfam" id="PF17384"/>
    </source>
</evidence>
<protein>
    <recommendedName>
        <fullName evidence="3">Ribosome maturation factor RimP</fullName>
    </recommendedName>
</protein>
<keyword evidence="7" id="KW-1185">Reference proteome</keyword>
<evidence type="ECO:0000313" key="6">
    <source>
        <dbReference type="EMBL" id="APB34405.1"/>
    </source>
</evidence>
<dbReference type="GO" id="GO:0000028">
    <property type="term" value="P:ribosomal small subunit assembly"/>
    <property type="evidence" value="ECO:0007669"/>
    <property type="project" value="TreeGrafter"/>
</dbReference>
<evidence type="ECO:0000256" key="2">
    <source>
        <dbReference type="ARBA" id="ARBA00022517"/>
    </source>
</evidence>
<dbReference type="Pfam" id="PF17384">
    <property type="entry name" value="DUF150_C"/>
    <property type="match status" value="1"/>
</dbReference>
<dbReference type="CDD" id="cd01734">
    <property type="entry name" value="YlxS_C"/>
    <property type="match status" value="1"/>
</dbReference>
<dbReference type="RefSeq" id="WP_071454849.1">
    <property type="nucleotide sequence ID" value="NZ_CP017675.1"/>
</dbReference>
<dbReference type="Gene3D" id="3.30.300.70">
    <property type="entry name" value="RimP-like superfamily, N-terminal"/>
    <property type="match status" value="1"/>
</dbReference>
<evidence type="ECO:0000313" key="7">
    <source>
        <dbReference type="Proteomes" id="UP000180235"/>
    </source>
</evidence>